<feature type="transmembrane region" description="Helical" evidence="2">
    <location>
        <begin position="135"/>
        <end position="156"/>
    </location>
</feature>
<evidence type="ECO:0000256" key="1">
    <source>
        <dbReference type="SAM" id="MobiDB-lite"/>
    </source>
</evidence>
<keyword evidence="2" id="KW-1133">Transmembrane helix</keyword>
<feature type="transmembrane region" description="Helical" evidence="2">
    <location>
        <begin position="162"/>
        <end position="180"/>
    </location>
</feature>
<sequence length="197" mass="21262">MSDRDVDAEFADIIARWDEVASLPDAPESTASGSGADTDLDAGSETRAGNDSADGPPSEGSGSRATGVNPPLQPRTNPPPTRPFVVWRGAEQPDPAEAEQVPDPVELRDLRDEDDDEHFQPGPTAPLPPQEDLQFWGIIVGLVAGPLVLLWLVLFRPNVSDWWTLGALGLTVMGFVLLVMRQPHDRNEDDPDNGARV</sequence>
<dbReference type="Proteomes" id="UP000317722">
    <property type="component" value="Unassembled WGS sequence"/>
</dbReference>
<dbReference type="RefSeq" id="WP_140738625.1">
    <property type="nucleotide sequence ID" value="NZ_RCZM01000002.1"/>
</dbReference>
<reference evidence="3 4" key="1">
    <citation type="journal article" date="2019" name="Environ. Microbiol.">
        <title>Species interactions and distinct microbial communities in high Arctic permafrost affected cryosols are associated with the CH4 and CO2 gas fluxes.</title>
        <authorList>
            <person name="Altshuler I."/>
            <person name="Hamel J."/>
            <person name="Turney S."/>
            <person name="Magnuson E."/>
            <person name="Levesque R."/>
            <person name="Greer C."/>
            <person name="Whyte L.G."/>
        </authorList>
    </citation>
    <scope>NUCLEOTIDE SEQUENCE [LARGE SCALE GENOMIC DNA]</scope>
    <source>
        <strain evidence="3 4">S9.3A</strain>
    </source>
</reference>
<protein>
    <submittedName>
        <fullName evidence="3">Uncharacterized protein</fullName>
    </submittedName>
</protein>
<feature type="region of interest" description="Disordered" evidence="1">
    <location>
        <begin position="17"/>
        <end position="106"/>
    </location>
</feature>
<name>A0A502D092_9MICO</name>
<keyword evidence="2" id="KW-0472">Membrane</keyword>
<evidence type="ECO:0000313" key="4">
    <source>
        <dbReference type="Proteomes" id="UP000317722"/>
    </source>
</evidence>
<keyword evidence="2" id="KW-0812">Transmembrane</keyword>
<dbReference type="EMBL" id="RCZM01000002">
    <property type="protein sequence ID" value="TPG18292.1"/>
    <property type="molecule type" value="Genomic_DNA"/>
</dbReference>
<feature type="compositionally biased region" description="Pro residues" evidence="1">
    <location>
        <begin position="71"/>
        <end position="82"/>
    </location>
</feature>
<dbReference type="OrthoDB" id="4867773at2"/>
<accession>A0A502D092</accession>
<evidence type="ECO:0000313" key="3">
    <source>
        <dbReference type="EMBL" id="TPG18292.1"/>
    </source>
</evidence>
<dbReference type="AlphaFoldDB" id="A0A502D092"/>
<proteinExistence type="predicted"/>
<evidence type="ECO:0000256" key="2">
    <source>
        <dbReference type="SAM" id="Phobius"/>
    </source>
</evidence>
<gene>
    <name evidence="3" type="ORF">EAH86_07970</name>
</gene>
<organism evidence="3 4">
    <name type="scientific">Pedococcus bigeumensis</name>
    <dbReference type="NCBI Taxonomy" id="433644"/>
    <lineage>
        <taxon>Bacteria</taxon>
        <taxon>Bacillati</taxon>
        <taxon>Actinomycetota</taxon>
        <taxon>Actinomycetes</taxon>
        <taxon>Micrococcales</taxon>
        <taxon>Intrasporangiaceae</taxon>
        <taxon>Pedococcus</taxon>
    </lineage>
</organism>
<comment type="caution">
    <text evidence="3">The sequence shown here is derived from an EMBL/GenBank/DDBJ whole genome shotgun (WGS) entry which is preliminary data.</text>
</comment>
<keyword evidence="4" id="KW-1185">Reference proteome</keyword>